<keyword evidence="1" id="KW-1133">Transmembrane helix</keyword>
<keyword evidence="3" id="KW-1185">Reference proteome</keyword>
<dbReference type="RefSeq" id="WP_072791984.1">
    <property type="nucleotide sequence ID" value="NZ_FQUL01000038.1"/>
</dbReference>
<accession>A0A1M4XEJ6</accession>
<dbReference type="EMBL" id="FQUL01000038">
    <property type="protein sequence ID" value="SHE92027.1"/>
    <property type="molecule type" value="Genomic_DNA"/>
</dbReference>
<evidence type="ECO:0000256" key="1">
    <source>
        <dbReference type="SAM" id="Phobius"/>
    </source>
</evidence>
<evidence type="ECO:0000313" key="3">
    <source>
        <dbReference type="Proteomes" id="UP000184295"/>
    </source>
</evidence>
<reference evidence="3" key="1">
    <citation type="submission" date="2016-11" db="EMBL/GenBank/DDBJ databases">
        <authorList>
            <person name="Varghese N."/>
            <person name="Submissions S."/>
        </authorList>
    </citation>
    <scope>NUCLEOTIDE SEQUENCE [LARGE SCALE GENOMIC DNA]</scope>
    <source>
        <strain evidence="3">DSM 19514</strain>
    </source>
</reference>
<keyword evidence="1" id="KW-0812">Transmembrane</keyword>
<name>A0A1M4XEJ6_9ACTN</name>
<gene>
    <name evidence="2" type="ORF">SAMN02745225_01995</name>
</gene>
<dbReference type="STRING" id="1121881.SAMN02745225_01995"/>
<proteinExistence type="predicted"/>
<evidence type="ECO:0000313" key="2">
    <source>
        <dbReference type="EMBL" id="SHE92027.1"/>
    </source>
</evidence>
<feature type="transmembrane region" description="Helical" evidence="1">
    <location>
        <begin position="40"/>
        <end position="58"/>
    </location>
</feature>
<keyword evidence="1" id="KW-0472">Membrane</keyword>
<sequence length="72" mass="7454">MSSKSEGSEITKAELTEAFRSLTGGASRVAQAAAPSSPSVVAIAVSIGVGLVFVLGYMRGRRKSSVVEIKRL</sequence>
<dbReference type="Proteomes" id="UP000184295">
    <property type="component" value="Unassembled WGS sequence"/>
</dbReference>
<protein>
    <submittedName>
        <fullName evidence="2">Uncharacterized protein</fullName>
    </submittedName>
</protein>
<dbReference type="AlphaFoldDB" id="A0A1M4XEJ6"/>
<organism evidence="2 3">
    <name type="scientific">Ferrithrix thermotolerans DSM 19514</name>
    <dbReference type="NCBI Taxonomy" id="1121881"/>
    <lineage>
        <taxon>Bacteria</taxon>
        <taxon>Bacillati</taxon>
        <taxon>Actinomycetota</taxon>
        <taxon>Acidimicrobiia</taxon>
        <taxon>Acidimicrobiales</taxon>
        <taxon>Acidimicrobiaceae</taxon>
        <taxon>Ferrithrix</taxon>
    </lineage>
</organism>